<protein>
    <submittedName>
        <fullName evidence="6">Uncharacterized protein</fullName>
    </submittedName>
</protein>
<evidence type="ECO:0000313" key="7">
    <source>
        <dbReference type="Proteomes" id="UP000708208"/>
    </source>
</evidence>
<evidence type="ECO:0000256" key="5">
    <source>
        <dbReference type="ARBA" id="ARBA00023242"/>
    </source>
</evidence>
<organism evidence="6 7">
    <name type="scientific">Allacma fusca</name>
    <dbReference type="NCBI Taxonomy" id="39272"/>
    <lineage>
        <taxon>Eukaryota</taxon>
        <taxon>Metazoa</taxon>
        <taxon>Ecdysozoa</taxon>
        <taxon>Arthropoda</taxon>
        <taxon>Hexapoda</taxon>
        <taxon>Collembola</taxon>
        <taxon>Symphypleona</taxon>
        <taxon>Sminthuridae</taxon>
        <taxon>Allacma</taxon>
    </lineage>
</organism>
<evidence type="ECO:0000256" key="2">
    <source>
        <dbReference type="ARBA" id="ARBA00022723"/>
    </source>
</evidence>
<keyword evidence="3" id="KW-0863">Zinc-finger</keyword>
<dbReference type="GO" id="GO:0005634">
    <property type="term" value="C:nucleus"/>
    <property type="evidence" value="ECO:0007669"/>
    <property type="project" value="UniProtKB-SubCell"/>
</dbReference>
<dbReference type="EMBL" id="CAJVCH010261177">
    <property type="protein sequence ID" value="CAG7734029.1"/>
    <property type="molecule type" value="Genomic_DNA"/>
</dbReference>
<evidence type="ECO:0000256" key="1">
    <source>
        <dbReference type="ARBA" id="ARBA00004123"/>
    </source>
</evidence>
<evidence type="ECO:0000313" key="6">
    <source>
        <dbReference type="EMBL" id="CAG7734029.1"/>
    </source>
</evidence>
<evidence type="ECO:0000256" key="3">
    <source>
        <dbReference type="ARBA" id="ARBA00022771"/>
    </source>
</evidence>
<dbReference type="OrthoDB" id="1607513at2759"/>
<dbReference type="PANTHER" id="PTHR46481">
    <property type="entry name" value="ZINC FINGER BED DOMAIN-CONTAINING PROTEIN 4"/>
    <property type="match status" value="1"/>
</dbReference>
<dbReference type="Proteomes" id="UP000708208">
    <property type="component" value="Unassembled WGS sequence"/>
</dbReference>
<sequence length="474" mass="54170">GLLAPKQDVNEGDRLLQMLSKIKQKNQNPIEGITNENYRKYLANFIVCTNQPFAIVEDESFREYTKFCLGLNVKKIDIPGRTTLKASIDERYLQARQNLKEELKRVQSKVSLIIDGWTSKTQHSFLGIIIQWITDDWELVRIPLDLHLLQGDHSGKNIAQAVGRVVSEFEIWSKLLAITTDNASNMDTFFEEFARIADQNGVKYDPQHQRVRCLAHILNLATKAVLANVACVNQPRTTRERNCGYNFIEKIRIGIQKIRSSPQRRGRFGDQCHVAKITPKELILDCPTRWDSTLDMLERCAEMRIPFEFTLSTIPELTAYQPDEEEWARTDQVIALLKPIRDMTKMLSTGSSPTVSKCLSVYQNLLDHFDKIIEPETPTGSRRSVTSKFIQEQWLINAATAGKEKLLKYYPSTDGLAYIVSTSKYNCSIFPFYHYVFANKFLTSLKLESPLVLSFRSQIKTSLVQSCGLAEALD</sequence>
<accession>A0A8J2P7G9</accession>
<keyword evidence="4" id="KW-0862">Zinc</keyword>
<proteinExistence type="predicted"/>
<comment type="caution">
    <text evidence="6">The sequence shown here is derived from an EMBL/GenBank/DDBJ whole genome shotgun (WGS) entry which is preliminary data.</text>
</comment>
<keyword evidence="5" id="KW-0539">Nucleus</keyword>
<keyword evidence="7" id="KW-1185">Reference proteome</keyword>
<evidence type="ECO:0000256" key="4">
    <source>
        <dbReference type="ARBA" id="ARBA00022833"/>
    </source>
</evidence>
<gene>
    <name evidence="6" type="ORF">AFUS01_LOCUS22438</name>
</gene>
<comment type="subcellular location">
    <subcellularLocation>
        <location evidence="1">Nucleus</location>
    </subcellularLocation>
</comment>
<dbReference type="AlphaFoldDB" id="A0A8J2P7G9"/>
<dbReference type="InterPro" id="IPR052035">
    <property type="entry name" value="ZnF_BED_domain_contain"/>
</dbReference>
<keyword evidence="2" id="KW-0479">Metal-binding</keyword>
<name>A0A8J2P7G9_9HEXA</name>
<dbReference type="PANTHER" id="PTHR46481:SF10">
    <property type="entry name" value="ZINC FINGER BED DOMAIN-CONTAINING PROTEIN 39"/>
    <property type="match status" value="1"/>
</dbReference>
<feature type="non-terminal residue" evidence="6">
    <location>
        <position position="1"/>
    </location>
</feature>
<dbReference type="GO" id="GO:0008270">
    <property type="term" value="F:zinc ion binding"/>
    <property type="evidence" value="ECO:0007669"/>
    <property type="project" value="UniProtKB-KW"/>
</dbReference>
<reference evidence="6" key="1">
    <citation type="submission" date="2021-06" db="EMBL/GenBank/DDBJ databases">
        <authorList>
            <person name="Hodson N. C."/>
            <person name="Mongue J. A."/>
            <person name="Jaron S. K."/>
        </authorList>
    </citation>
    <scope>NUCLEOTIDE SEQUENCE</scope>
</reference>